<feature type="compositionally biased region" description="Polar residues" evidence="1">
    <location>
        <begin position="465"/>
        <end position="475"/>
    </location>
</feature>
<feature type="region of interest" description="Disordered" evidence="1">
    <location>
        <begin position="447"/>
        <end position="503"/>
    </location>
</feature>
<accession>A0ABW7T9M1</accession>
<feature type="compositionally biased region" description="Polar residues" evidence="1">
    <location>
        <begin position="484"/>
        <end position="499"/>
    </location>
</feature>
<comment type="caution">
    <text evidence="2">The sequence shown here is derived from an EMBL/GenBank/DDBJ whole genome shotgun (WGS) entry which is preliminary data.</text>
</comment>
<reference evidence="2 3" key="1">
    <citation type="submission" date="2024-10" db="EMBL/GenBank/DDBJ databases">
        <title>The Natural Products Discovery Center: Release of the First 8490 Sequenced Strains for Exploring Actinobacteria Biosynthetic Diversity.</title>
        <authorList>
            <person name="Kalkreuter E."/>
            <person name="Kautsar S.A."/>
            <person name="Yang D."/>
            <person name="Bader C.D."/>
            <person name="Teijaro C.N."/>
            <person name="Fluegel L."/>
            <person name="Davis C.M."/>
            <person name="Simpson J.R."/>
            <person name="Lauterbach L."/>
            <person name="Steele A.D."/>
            <person name="Gui C."/>
            <person name="Meng S."/>
            <person name="Li G."/>
            <person name="Viehrig K."/>
            <person name="Ye F."/>
            <person name="Su P."/>
            <person name="Kiefer A.F."/>
            <person name="Nichols A."/>
            <person name="Cepeda A.J."/>
            <person name="Yan W."/>
            <person name="Fan B."/>
            <person name="Jiang Y."/>
            <person name="Adhikari A."/>
            <person name="Zheng C.-J."/>
            <person name="Schuster L."/>
            <person name="Cowan T.M."/>
            <person name="Smanski M.J."/>
            <person name="Chevrette M.G."/>
            <person name="De Carvalho L.P.S."/>
            <person name="Shen B."/>
        </authorList>
    </citation>
    <scope>NUCLEOTIDE SEQUENCE [LARGE SCALE GENOMIC DNA]</scope>
    <source>
        <strain evidence="2 3">NPDC020979</strain>
    </source>
</reference>
<evidence type="ECO:0000313" key="3">
    <source>
        <dbReference type="Proteomes" id="UP001611162"/>
    </source>
</evidence>
<dbReference type="InterPro" id="IPR006944">
    <property type="entry name" value="Phage/GTA_portal"/>
</dbReference>
<evidence type="ECO:0000313" key="2">
    <source>
        <dbReference type="EMBL" id="MFI0914220.1"/>
    </source>
</evidence>
<proteinExistence type="predicted"/>
<dbReference type="EMBL" id="JBIRRB010000011">
    <property type="protein sequence ID" value="MFI0914220.1"/>
    <property type="molecule type" value="Genomic_DNA"/>
</dbReference>
<dbReference type="Pfam" id="PF04860">
    <property type="entry name" value="Phage_portal"/>
    <property type="match status" value="1"/>
</dbReference>
<evidence type="ECO:0000256" key="1">
    <source>
        <dbReference type="SAM" id="MobiDB-lite"/>
    </source>
</evidence>
<organism evidence="2 3">
    <name type="scientific">Streptomyces abikoensis</name>
    <dbReference type="NCBI Taxonomy" id="97398"/>
    <lineage>
        <taxon>Bacteria</taxon>
        <taxon>Bacillati</taxon>
        <taxon>Actinomycetota</taxon>
        <taxon>Actinomycetes</taxon>
        <taxon>Kitasatosporales</taxon>
        <taxon>Streptomycetaceae</taxon>
        <taxon>Streptomyces</taxon>
    </lineage>
</organism>
<sequence length="523" mass="56821">MGLKSWWRGLTEADEVLETAPARLPERAGFEYGIGPGGLTETNQGIGASTQTDRRSMLTQLYDAYLACPWAWASVNAIARTITAGGLVTDWDNDDGEDDEEQPDKPDEVLLLERMLAYCNPRENIRQILRGAVTDLLVFGDAYIEVVWLGSQPVALYSLDCPSMLPIADEHGTVTGYTQLTELGQRATFEPREVIHISLDSPRSGIYGVSPTQAALLPITAWLFSAATSKEIFRKGAPPVIHVDHPASASASEINRWTAQYMQRNVGPRNIGVPITTKGGAAVHELAQSRTMDYLRYLDQKRDEIIAAYGVPPAKVGIIESGNLGGGTGEAQDRTFVVNTCQPLAELVLEALNFHLARVGFGVEGWRLKFRDVDMRDSSTIEEIRDTRLRNGSWTLDRYRADIGEPPVEGGDQAILVDRQNLVRWADMEAASQAGIAYKLRGTALEPEAPEAGQPVTVIKPDSGPDTTDSRSNPISGPPGASAADTSGQPDTGPEQESVQALYRARLREALARLPGGTDERAA</sequence>
<protein>
    <submittedName>
        <fullName evidence="2">Phage portal protein</fullName>
    </submittedName>
</protein>
<gene>
    <name evidence="2" type="ORF">ACH4TF_27760</name>
</gene>
<keyword evidence="3" id="KW-1185">Reference proteome</keyword>
<name>A0ABW7T9M1_9ACTN</name>
<dbReference type="Proteomes" id="UP001611162">
    <property type="component" value="Unassembled WGS sequence"/>
</dbReference>
<dbReference type="RefSeq" id="WP_397614236.1">
    <property type="nucleotide sequence ID" value="NZ_JBIRRB010000011.1"/>
</dbReference>